<dbReference type="InterPro" id="IPR029004">
    <property type="entry name" value="Ribosomal_eL28/Mak16"/>
</dbReference>
<protein>
    <recommendedName>
        <fullName evidence="5">Ribosomal eL28/Mak16 domain-containing protein</fullName>
    </recommendedName>
</protein>
<feature type="domain" description="Ribosomal eL28/Mak16" evidence="5">
    <location>
        <begin position="11"/>
        <end position="129"/>
    </location>
</feature>
<evidence type="ECO:0000259" key="5">
    <source>
        <dbReference type="Pfam" id="PF01778"/>
    </source>
</evidence>
<keyword evidence="2" id="KW-0689">Ribosomal protein</keyword>
<organism evidence="6 7">
    <name type="scientific">Lithohypha guttulata</name>
    <dbReference type="NCBI Taxonomy" id="1690604"/>
    <lineage>
        <taxon>Eukaryota</taxon>
        <taxon>Fungi</taxon>
        <taxon>Dikarya</taxon>
        <taxon>Ascomycota</taxon>
        <taxon>Pezizomycotina</taxon>
        <taxon>Eurotiomycetes</taxon>
        <taxon>Chaetothyriomycetidae</taxon>
        <taxon>Chaetothyriales</taxon>
        <taxon>Trichomeriaceae</taxon>
        <taxon>Lithohypha</taxon>
    </lineage>
</organism>
<keyword evidence="3" id="KW-0687">Ribonucleoprotein</keyword>
<accession>A0AAN7T6X2</accession>
<evidence type="ECO:0000256" key="1">
    <source>
        <dbReference type="ARBA" id="ARBA00007926"/>
    </source>
</evidence>
<dbReference type="Gene3D" id="3.30.390.110">
    <property type="match status" value="1"/>
</dbReference>
<evidence type="ECO:0000256" key="2">
    <source>
        <dbReference type="ARBA" id="ARBA00022980"/>
    </source>
</evidence>
<feature type="region of interest" description="Disordered" evidence="4">
    <location>
        <begin position="62"/>
        <end position="93"/>
    </location>
</feature>
<evidence type="ECO:0000313" key="7">
    <source>
        <dbReference type="Proteomes" id="UP001309876"/>
    </source>
</evidence>
<evidence type="ECO:0000256" key="4">
    <source>
        <dbReference type="SAM" id="MobiDB-lite"/>
    </source>
</evidence>
<dbReference type="EMBL" id="JAVRRJ010000001">
    <property type="protein sequence ID" value="KAK5090814.1"/>
    <property type="molecule type" value="Genomic_DNA"/>
</dbReference>
<feature type="region of interest" description="Disordered" evidence="4">
    <location>
        <begin position="128"/>
        <end position="152"/>
    </location>
</feature>
<dbReference type="GO" id="GO:1990904">
    <property type="term" value="C:ribonucleoprotein complex"/>
    <property type="evidence" value="ECO:0007669"/>
    <property type="project" value="UniProtKB-KW"/>
</dbReference>
<dbReference type="PANTHER" id="PTHR10544">
    <property type="entry name" value="60S RIBOSOMAL PROTEIN L28"/>
    <property type="match status" value="1"/>
</dbReference>
<feature type="compositionally biased region" description="Basic residues" evidence="4">
    <location>
        <begin position="143"/>
        <end position="152"/>
    </location>
</feature>
<dbReference type="InterPro" id="IPR002672">
    <property type="entry name" value="Ribosomal_eL28"/>
</dbReference>
<keyword evidence="7" id="KW-1185">Reference proteome</keyword>
<dbReference type="GO" id="GO:0006412">
    <property type="term" value="P:translation"/>
    <property type="evidence" value="ECO:0007669"/>
    <property type="project" value="InterPro"/>
</dbReference>
<feature type="compositionally biased region" description="Basic and acidic residues" evidence="4">
    <location>
        <begin position="131"/>
        <end position="142"/>
    </location>
</feature>
<dbReference type="AlphaFoldDB" id="A0AAN7T6X2"/>
<comment type="similarity">
    <text evidence="1">Belongs to the eukaryotic ribosomal protein eL28 family.</text>
</comment>
<name>A0AAN7T6X2_9EURO</name>
<dbReference type="GO" id="GO:0003735">
    <property type="term" value="F:structural constituent of ribosome"/>
    <property type="evidence" value="ECO:0007669"/>
    <property type="project" value="InterPro"/>
</dbReference>
<comment type="caution">
    <text evidence="6">The sequence shown here is derived from an EMBL/GenBank/DDBJ whole genome shotgun (WGS) entry which is preliminary data.</text>
</comment>
<gene>
    <name evidence="6" type="ORF">LTR05_000991</name>
</gene>
<reference evidence="6 7" key="1">
    <citation type="submission" date="2023-08" db="EMBL/GenBank/DDBJ databases">
        <title>Black Yeasts Isolated from many extreme environments.</title>
        <authorList>
            <person name="Coleine C."/>
            <person name="Stajich J.E."/>
            <person name="Selbmann L."/>
        </authorList>
    </citation>
    <scope>NUCLEOTIDE SEQUENCE [LARGE SCALE GENOMIC DNA]</scope>
    <source>
        <strain evidence="6 7">CCFEE 5910</strain>
    </source>
</reference>
<proteinExistence type="inferred from homology"/>
<dbReference type="GO" id="GO:0005840">
    <property type="term" value="C:ribosome"/>
    <property type="evidence" value="ECO:0007669"/>
    <property type="project" value="UniProtKB-KW"/>
</dbReference>
<sequence length="152" mass="16704">MSQPTNVSDDLLWQVVRSNNAYLIKRKTGGGAYFSRDPFNLLNKHSRTHAGFVNSKAVSVQPSGEKGVSFSTKKEGKSNTPAKSLNTHKFKSGRSNQKVYKAISDNVGQKSYRSDLNLYAIQRASAVLDSQRAKADAPEKKTRGAKARKTQA</sequence>
<dbReference type="Proteomes" id="UP001309876">
    <property type="component" value="Unassembled WGS sequence"/>
</dbReference>
<evidence type="ECO:0000313" key="6">
    <source>
        <dbReference type="EMBL" id="KAK5090814.1"/>
    </source>
</evidence>
<evidence type="ECO:0000256" key="3">
    <source>
        <dbReference type="ARBA" id="ARBA00023274"/>
    </source>
</evidence>
<dbReference type="Pfam" id="PF01778">
    <property type="entry name" value="Ribosomal_L28e"/>
    <property type="match status" value="1"/>
</dbReference>